<dbReference type="OrthoDB" id="9807387at2"/>
<organism evidence="2 3">
    <name type="scientific">Luteibacter rhizovicinus DSM 16549</name>
    <dbReference type="NCBI Taxonomy" id="1440763"/>
    <lineage>
        <taxon>Bacteria</taxon>
        <taxon>Pseudomonadati</taxon>
        <taxon>Pseudomonadota</taxon>
        <taxon>Gammaproteobacteria</taxon>
        <taxon>Lysobacterales</taxon>
        <taxon>Rhodanobacteraceae</taxon>
        <taxon>Luteibacter</taxon>
    </lineage>
</organism>
<dbReference type="GO" id="GO:0008908">
    <property type="term" value="F:isochorismatase activity"/>
    <property type="evidence" value="ECO:0007669"/>
    <property type="project" value="InterPro"/>
</dbReference>
<evidence type="ECO:0000313" key="3">
    <source>
        <dbReference type="Proteomes" id="UP000182987"/>
    </source>
</evidence>
<reference evidence="3" key="1">
    <citation type="submission" date="2016-09" db="EMBL/GenBank/DDBJ databases">
        <authorList>
            <person name="Lysoe E."/>
        </authorList>
    </citation>
    <scope>NUCLEOTIDE SEQUENCE [LARGE SCALE GENOMIC DNA]</scope>
    <source>
        <strain evidence="3">LJ96T</strain>
    </source>
</reference>
<evidence type="ECO:0000259" key="1">
    <source>
        <dbReference type="Pfam" id="PF00857"/>
    </source>
</evidence>
<proteinExistence type="predicted"/>
<feature type="domain" description="Isochorismatase-like" evidence="1">
    <location>
        <begin position="4"/>
        <end position="168"/>
    </location>
</feature>
<keyword evidence="3" id="KW-1185">Reference proteome</keyword>
<dbReference type="InterPro" id="IPR016291">
    <property type="entry name" value="Isochorismatase"/>
</dbReference>
<dbReference type="Pfam" id="PF00857">
    <property type="entry name" value="Isochorismatase"/>
    <property type="match status" value="1"/>
</dbReference>
<dbReference type="CDD" id="cd00431">
    <property type="entry name" value="cysteine_hydrolases"/>
    <property type="match status" value="1"/>
</dbReference>
<sequence>MTTVALLIDMQADFFGHQRLSLLRPALAGHTNALTAMARDAAVPVVWVRQEFAADLSDASLEVRRGQIKVVIAGTPGADLLPELDIETTDHFILKKRYSAFFGTTLDDLLSQLSCDRLIVAGVNTHSCVRTTVVDAYQRDYDIILAKDCIDSLDREHHDVSWRYMDGKLGRGMANEQIREWLSGDSAR</sequence>
<dbReference type="InterPro" id="IPR050272">
    <property type="entry name" value="Isochorismatase-like_hydrls"/>
</dbReference>
<dbReference type="PATRIC" id="fig|1440763.5.peg.1324"/>
<dbReference type="PANTHER" id="PTHR43540:SF6">
    <property type="entry name" value="ISOCHORISMATASE-LIKE DOMAIN-CONTAINING PROTEIN"/>
    <property type="match status" value="1"/>
</dbReference>
<dbReference type="Proteomes" id="UP000182987">
    <property type="component" value="Chromosome"/>
</dbReference>
<dbReference type="Gene3D" id="3.40.50.850">
    <property type="entry name" value="Isochorismatase-like"/>
    <property type="match status" value="1"/>
</dbReference>
<dbReference type="EMBL" id="CP017480">
    <property type="protein sequence ID" value="APG05090.1"/>
    <property type="molecule type" value="Genomic_DNA"/>
</dbReference>
<dbReference type="STRING" id="1440763.BJI69_15095"/>
<dbReference type="RefSeq" id="WP_046967142.1">
    <property type="nucleotide sequence ID" value="NZ_CP017480.1"/>
</dbReference>
<accession>A0A0G9HD06</accession>
<dbReference type="PRINTS" id="PR01398">
    <property type="entry name" value="ISCHRISMTASE"/>
</dbReference>
<dbReference type="PANTHER" id="PTHR43540">
    <property type="entry name" value="PEROXYUREIDOACRYLATE/UREIDOACRYLATE AMIDOHYDROLASE-RELATED"/>
    <property type="match status" value="1"/>
</dbReference>
<name>A0A0G9HD06_9GAMM</name>
<gene>
    <name evidence="2" type="ORF">BJI69_15095</name>
</gene>
<dbReference type="InterPro" id="IPR000868">
    <property type="entry name" value="Isochorismatase-like_dom"/>
</dbReference>
<dbReference type="AlphaFoldDB" id="A0A0G9HD06"/>
<dbReference type="InterPro" id="IPR036380">
    <property type="entry name" value="Isochorismatase-like_sf"/>
</dbReference>
<dbReference type="KEGG" id="lrz:BJI69_15095"/>
<evidence type="ECO:0000313" key="2">
    <source>
        <dbReference type="EMBL" id="APG05090.1"/>
    </source>
</evidence>
<protein>
    <recommendedName>
        <fullName evidence="1">Isochorismatase-like domain-containing protein</fullName>
    </recommendedName>
</protein>
<dbReference type="SUPFAM" id="SSF52499">
    <property type="entry name" value="Isochorismatase-like hydrolases"/>
    <property type="match status" value="1"/>
</dbReference>